<keyword evidence="1" id="KW-0560">Oxidoreductase</keyword>
<dbReference type="EMBL" id="APBN01000009">
    <property type="protein sequence ID" value="EMT51173.1"/>
    <property type="molecule type" value="Genomic_DNA"/>
</dbReference>
<feature type="region of interest" description="Disordered" evidence="2">
    <location>
        <begin position="1"/>
        <end position="33"/>
    </location>
</feature>
<dbReference type="Gene3D" id="3.20.20.220">
    <property type="match status" value="1"/>
</dbReference>
<evidence type="ECO:0000259" key="3">
    <source>
        <dbReference type="Pfam" id="PF01619"/>
    </source>
</evidence>
<dbReference type="PANTHER" id="PTHR13914">
    <property type="entry name" value="PROLINE OXIDASE"/>
    <property type="match status" value="1"/>
</dbReference>
<dbReference type="RefSeq" id="WP_003389995.1">
    <property type="nucleotide sequence ID" value="NZ_APBN01000009.1"/>
</dbReference>
<name>M8DCL4_9BACL</name>
<reference evidence="4 5" key="1">
    <citation type="submission" date="2013-03" db="EMBL/GenBank/DDBJ databases">
        <title>Assembly of a new bacterial strain Brevibacillus borstelensis AK1.</title>
        <authorList>
            <person name="Rajan I."/>
            <person name="PoliReddy D."/>
            <person name="Sugumar T."/>
            <person name="Rathinam K."/>
            <person name="Alqarawi S."/>
            <person name="Khalil A.B."/>
            <person name="Sivakumar N."/>
        </authorList>
    </citation>
    <scope>NUCLEOTIDE SEQUENCE [LARGE SCALE GENOMIC DNA]</scope>
    <source>
        <strain evidence="4 5">AK1</strain>
    </source>
</reference>
<dbReference type="Pfam" id="PF01619">
    <property type="entry name" value="Pro_dh"/>
    <property type="match status" value="1"/>
</dbReference>
<feature type="domain" description="Proline dehydrogenase" evidence="3">
    <location>
        <begin position="87"/>
        <end position="329"/>
    </location>
</feature>
<gene>
    <name evidence="4" type="ORF">I532_18172</name>
</gene>
<dbReference type="PATRIC" id="fig|1300222.3.peg.3808"/>
<comment type="caution">
    <text evidence="4">The sequence shown here is derived from an EMBL/GenBank/DDBJ whole genome shotgun (WGS) entry which is preliminary data.</text>
</comment>
<dbReference type="OrthoDB" id="9773461at2"/>
<dbReference type="InterPro" id="IPR015659">
    <property type="entry name" value="Proline_oxidase"/>
</dbReference>
<dbReference type="GO" id="GO:0004657">
    <property type="term" value="F:proline dehydrogenase activity"/>
    <property type="evidence" value="ECO:0007669"/>
    <property type="project" value="InterPro"/>
</dbReference>
<dbReference type="Proteomes" id="UP000012081">
    <property type="component" value="Unassembled WGS sequence"/>
</dbReference>
<dbReference type="PANTHER" id="PTHR13914:SF0">
    <property type="entry name" value="PROLINE DEHYDROGENASE 1, MITOCHONDRIAL"/>
    <property type="match status" value="1"/>
</dbReference>
<dbReference type="InterPro" id="IPR029041">
    <property type="entry name" value="FAD-linked_oxidoreductase-like"/>
</dbReference>
<dbReference type="AlphaFoldDB" id="M8DCL4"/>
<accession>M8DCL4</accession>
<evidence type="ECO:0000256" key="2">
    <source>
        <dbReference type="SAM" id="MobiDB-lite"/>
    </source>
</evidence>
<dbReference type="STRING" id="1300222.I532_18172"/>
<protein>
    <submittedName>
        <fullName evidence="4">Proline dehydrogenase</fullName>
    </submittedName>
</protein>
<dbReference type="InterPro" id="IPR002872">
    <property type="entry name" value="Proline_DH_dom"/>
</dbReference>
<evidence type="ECO:0000313" key="5">
    <source>
        <dbReference type="Proteomes" id="UP000012081"/>
    </source>
</evidence>
<evidence type="ECO:0000313" key="4">
    <source>
        <dbReference type="EMBL" id="EMT51173.1"/>
    </source>
</evidence>
<dbReference type="GO" id="GO:0006562">
    <property type="term" value="P:L-proline catabolic process"/>
    <property type="evidence" value="ECO:0007669"/>
    <property type="project" value="InterPro"/>
</dbReference>
<evidence type="ECO:0000256" key="1">
    <source>
        <dbReference type="ARBA" id="ARBA00023002"/>
    </source>
</evidence>
<organism evidence="4 5">
    <name type="scientific">Brevibacillus borstelensis AK1</name>
    <dbReference type="NCBI Taxonomy" id="1300222"/>
    <lineage>
        <taxon>Bacteria</taxon>
        <taxon>Bacillati</taxon>
        <taxon>Bacillota</taxon>
        <taxon>Bacilli</taxon>
        <taxon>Bacillales</taxon>
        <taxon>Paenibacillaceae</taxon>
        <taxon>Brevibacillus</taxon>
    </lineage>
</organism>
<proteinExistence type="predicted"/>
<dbReference type="SUPFAM" id="SSF51730">
    <property type="entry name" value="FAD-linked oxidoreductase"/>
    <property type="match status" value="1"/>
</dbReference>
<sequence length="353" mass="39695">MEKQKLENQNQPGKGEVTARLGLSSTLTEKGSPEILSDEQKAADVLRTIARDPDMKDFVMRTPWLYRILYSAAKRYVAGEQGSEAVRAAVRLRELGYRQSLEFIGENTADAEECRRATDEFLALIKESSQQGLSADICFDLSHIGLLFDEKLALENAEELARCAKEHGQYVMISMEESAKTSAIYRVYEQLASRMHNIGITVQSHLHRTIDDLPRLLALPGKIRLVKGAFKEAPEVALPRSAELRERYLSLAEQIVRAGHPLSIATHDDQIVKAVLERGYLGDAYVELEMLFGVREEAARALLEGGIPIRLYVTYGTEWYLYLCHRLAEHPPNLYRALADMLEPGRAGVEMYG</sequence>
<keyword evidence="5" id="KW-1185">Reference proteome</keyword>